<dbReference type="PROSITE" id="PS01332">
    <property type="entry name" value="HTH_RRF2_1"/>
    <property type="match status" value="1"/>
</dbReference>
<evidence type="ECO:0000313" key="2">
    <source>
        <dbReference type="EMBL" id="MDO1448859.1"/>
    </source>
</evidence>
<dbReference type="InterPro" id="IPR036388">
    <property type="entry name" value="WH-like_DNA-bd_sf"/>
</dbReference>
<dbReference type="PANTHER" id="PTHR33221:SF5">
    <property type="entry name" value="HTH-TYPE TRANSCRIPTIONAL REGULATOR ISCR"/>
    <property type="match status" value="1"/>
</dbReference>
<name>A0ABT8R9T5_9BACT</name>
<evidence type="ECO:0000313" key="3">
    <source>
        <dbReference type="Proteomes" id="UP001168528"/>
    </source>
</evidence>
<evidence type="ECO:0000256" key="1">
    <source>
        <dbReference type="ARBA" id="ARBA00023125"/>
    </source>
</evidence>
<organism evidence="2 3">
    <name type="scientific">Rhodocytophaga aerolata</name>
    <dbReference type="NCBI Taxonomy" id="455078"/>
    <lineage>
        <taxon>Bacteria</taxon>
        <taxon>Pseudomonadati</taxon>
        <taxon>Bacteroidota</taxon>
        <taxon>Cytophagia</taxon>
        <taxon>Cytophagales</taxon>
        <taxon>Rhodocytophagaceae</taxon>
        <taxon>Rhodocytophaga</taxon>
    </lineage>
</organism>
<dbReference type="NCBIfam" id="TIGR00738">
    <property type="entry name" value="rrf2_super"/>
    <property type="match status" value="1"/>
</dbReference>
<dbReference type="RefSeq" id="WP_302039659.1">
    <property type="nucleotide sequence ID" value="NZ_JAUKPO010000014.1"/>
</dbReference>
<protein>
    <submittedName>
        <fullName evidence="2">Rrf2 family transcriptional regulator</fullName>
    </submittedName>
</protein>
<keyword evidence="1" id="KW-0238">DNA-binding</keyword>
<proteinExistence type="predicted"/>
<dbReference type="EMBL" id="JAUKPO010000014">
    <property type="protein sequence ID" value="MDO1448859.1"/>
    <property type="molecule type" value="Genomic_DNA"/>
</dbReference>
<dbReference type="Proteomes" id="UP001168528">
    <property type="component" value="Unassembled WGS sequence"/>
</dbReference>
<accession>A0ABT8R9T5</accession>
<dbReference type="InterPro" id="IPR030489">
    <property type="entry name" value="TR_Rrf2-type_CS"/>
</dbReference>
<sequence>MLSKKAKYALKALFVLSESKENKSMMIGEIADKENIPKKFLEAILLDLKNHGILYSKRGKTGGYLLRRSPDKITLGQIIRIIDGPLAQIPCASQTAYLPCEECKDVASCSIRIVMRKVRDATAQILDNTSLADMTHSSIEAMRDSYDPII</sequence>
<dbReference type="InterPro" id="IPR000944">
    <property type="entry name" value="Tscrpt_reg_Rrf2"/>
</dbReference>
<reference evidence="2" key="1">
    <citation type="submission" date="2023-07" db="EMBL/GenBank/DDBJ databases">
        <title>The genome sequence of Rhodocytophaga aerolata KACC 12507.</title>
        <authorList>
            <person name="Zhang X."/>
        </authorList>
    </citation>
    <scope>NUCLEOTIDE SEQUENCE</scope>
    <source>
        <strain evidence="2">KACC 12507</strain>
    </source>
</reference>
<dbReference type="Pfam" id="PF02082">
    <property type="entry name" value="Rrf2"/>
    <property type="match status" value="1"/>
</dbReference>
<comment type="caution">
    <text evidence="2">The sequence shown here is derived from an EMBL/GenBank/DDBJ whole genome shotgun (WGS) entry which is preliminary data.</text>
</comment>
<keyword evidence="3" id="KW-1185">Reference proteome</keyword>
<dbReference type="PANTHER" id="PTHR33221">
    <property type="entry name" value="WINGED HELIX-TURN-HELIX TRANSCRIPTIONAL REGULATOR, RRF2 FAMILY"/>
    <property type="match status" value="1"/>
</dbReference>
<dbReference type="PROSITE" id="PS51197">
    <property type="entry name" value="HTH_RRF2_2"/>
    <property type="match status" value="1"/>
</dbReference>
<dbReference type="SUPFAM" id="SSF46785">
    <property type="entry name" value="Winged helix' DNA-binding domain"/>
    <property type="match status" value="1"/>
</dbReference>
<dbReference type="InterPro" id="IPR036390">
    <property type="entry name" value="WH_DNA-bd_sf"/>
</dbReference>
<gene>
    <name evidence="2" type="ORF">Q0590_21455</name>
</gene>
<dbReference type="Gene3D" id="1.10.10.10">
    <property type="entry name" value="Winged helix-like DNA-binding domain superfamily/Winged helix DNA-binding domain"/>
    <property type="match status" value="1"/>
</dbReference>